<dbReference type="Gene3D" id="1.10.3210.10">
    <property type="entry name" value="Hypothetical protein af1432"/>
    <property type="match status" value="1"/>
</dbReference>
<dbReference type="PANTHER" id="PTHR33525:SF4">
    <property type="entry name" value="CYCLIC DI-GMP PHOSPHODIESTERASE CDGJ"/>
    <property type="match status" value="1"/>
</dbReference>
<reference evidence="2" key="1">
    <citation type="submission" date="2024-05" db="EMBL/GenBank/DDBJ databases">
        <authorList>
            <person name="Yang L."/>
            <person name="Pan L."/>
        </authorList>
    </citation>
    <scope>NUCLEOTIDE SEQUENCE</scope>
    <source>
        <strain evidence="2">FCG-7</strain>
    </source>
</reference>
<dbReference type="SUPFAM" id="SSF109604">
    <property type="entry name" value="HD-domain/PDEase-like"/>
    <property type="match status" value="1"/>
</dbReference>
<dbReference type="PROSITE" id="PS51833">
    <property type="entry name" value="HDOD"/>
    <property type="match status" value="1"/>
</dbReference>
<dbReference type="Pfam" id="PF08668">
    <property type="entry name" value="HDOD"/>
    <property type="match status" value="1"/>
</dbReference>
<proteinExistence type="predicted"/>
<dbReference type="KEGG" id="cmav:ABHF33_00190"/>
<dbReference type="InterPro" id="IPR013976">
    <property type="entry name" value="HDOD"/>
</dbReference>
<name>A0AAU7F883_9NEIS</name>
<feature type="domain" description="HDOD" evidence="1">
    <location>
        <begin position="198"/>
        <end position="385"/>
    </location>
</feature>
<sequence length="404" mass="45007">MPPTLPGLLRRRAVYNAHWQIAAYSFTLRELSHHEHQGEEYSHDEVLLCEIERLLEAQTMSSGIWLGVHWKNLPLLSQHHFNGSTAITIIAHGEPDWTSLDINAVLGDLSASYSIGATAKRWHLSQPQLGERLALIELNVQSPDFAVLSQQVNECRKIAPNAQLWVNDIDSREAAEACFQLGADYVSGRVFNWPQAQQLSFPDSFLRLNQVLNLVRQNTDAKIIAAELKSDPALSARLLRYVNSAALGLAQPISNLDQAIVVVGNQRLYRWLSLLLFSCKGDQELDQTLLETALTRARLMELAAATRFSASECELLFLTGLFSLLDFLLRVPRSLLLAELNPPATISDTLQDKATAFTPYLQLAECSELGWPPEDLLAQCQLDSAEFNRIQIDASLWALSALAS</sequence>
<dbReference type="AlphaFoldDB" id="A0AAU7F883"/>
<accession>A0AAU7F883</accession>
<dbReference type="RefSeq" id="WP_348945074.1">
    <property type="nucleotide sequence ID" value="NZ_CP157355.1"/>
</dbReference>
<evidence type="ECO:0000313" key="2">
    <source>
        <dbReference type="EMBL" id="XBM00737.1"/>
    </source>
</evidence>
<dbReference type="PANTHER" id="PTHR33525">
    <property type="match status" value="1"/>
</dbReference>
<dbReference type="EMBL" id="CP157355">
    <property type="protein sequence ID" value="XBM00737.1"/>
    <property type="molecule type" value="Genomic_DNA"/>
</dbReference>
<dbReference type="InterPro" id="IPR052340">
    <property type="entry name" value="RNase_Y/CdgJ"/>
</dbReference>
<protein>
    <submittedName>
        <fullName evidence="2">HDOD domain-containing protein</fullName>
    </submittedName>
</protein>
<organism evidence="2">
    <name type="scientific">Chitinibacter mangrovi</name>
    <dbReference type="NCBI Taxonomy" id="3153927"/>
    <lineage>
        <taxon>Bacteria</taxon>
        <taxon>Pseudomonadati</taxon>
        <taxon>Pseudomonadota</taxon>
        <taxon>Betaproteobacteria</taxon>
        <taxon>Neisseriales</taxon>
        <taxon>Chitinibacteraceae</taxon>
        <taxon>Chitinibacter</taxon>
    </lineage>
</organism>
<evidence type="ECO:0000259" key="1">
    <source>
        <dbReference type="PROSITE" id="PS51833"/>
    </source>
</evidence>
<gene>
    <name evidence="2" type="ORF">ABHF33_00190</name>
</gene>